<evidence type="ECO:0000256" key="1">
    <source>
        <dbReference type="ARBA" id="ARBA00022723"/>
    </source>
</evidence>
<dbReference type="InterPro" id="IPR000571">
    <property type="entry name" value="Znf_CCCH"/>
</dbReference>
<proteinExistence type="predicted"/>
<keyword evidence="2 4" id="KW-0863">Zinc-finger</keyword>
<evidence type="ECO:0000313" key="6">
    <source>
        <dbReference type="EMBL" id="ORY75769.1"/>
    </source>
</evidence>
<dbReference type="OrthoDB" id="411372at2759"/>
<evidence type="ECO:0000259" key="5">
    <source>
        <dbReference type="PROSITE" id="PS50103"/>
    </source>
</evidence>
<dbReference type="AlphaFoldDB" id="A0A1Y2EW14"/>
<dbReference type="RefSeq" id="XP_040722417.1">
    <property type="nucleotide sequence ID" value="XM_040866267.1"/>
</dbReference>
<evidence type="ECO:0000256" key="4">
    <source>
        <dbReference type="PROSITE-ProRule" id="PRU00723"/>
    </source>
</evidence>
<evidence type="ECO:0000256" key="3">
    <source>
        <dbReference type="ARBA" id="ARBA00022833"/>
    </source>
</evidence>
<dbReference type="InterPro" id="IPR036855">
    <property type="entry name" value="Znf_CCCH_sf"/>
</dbReference>
<sequence>MPCTHHSPHFTSARLSNQYDALELRASMSTKLNGSYKMLPCRFLAVGSCIKGDKCTYMALQPFLQILPLLVRPRPK</sequence>
<keyword evidence="3 4" id="KW-0862">Zinc</keyword>
<feature type="domain" description="C3H1-type" evidence="5">
    <location>
        <begin position="35"/>
        <end position="62"/>
    </location>
</feature>
<evidence type="ECO:0000313" key="7">
    <source>
        <dbReference type="Proteomes" id="UP000193685"/>
    </source>
</evidence>
<feature type="zinc finger region" description="C3H1-type" evidence="4">
    <location>
        <begin position="35"/>
        <end position="62"/>
    </location>
</feature>
<keyword evidence="7" id="KW-1185">Reference proteome</keyword>
<name>A0A1Y2EW14_PROLT</name>
<accession>A0A1Y2EW14</accession>
<dbReference type="GeneID" id="63782866"/>
<dbReference type="PROSITE" id="PS50103">
    <property type="entry name" value="ZF_C3H1"/>
    <property type="match status" value="1"/>
</dbReference>
<reference evidence="6 7" key="1">
    <citation type="submission" date="2016-07" db="EMBL/GenBank/DDBJ databases">
        <title>Pervasive Adenine N6-methylation of Active Genes in Fungi.</title>
        <authorList>
            <consortium name="DOE Joint Genome Institute"/>
            <person name="Mondo S.J."/>
            <person name="Dannebaum R.O."/>
            <person name="Kuo R.C."/>
            <person name="Labutti K."/>
            <person name="Haridas S."/>
            <person name="Kuo A."/>
            <person name="Salamov A."/>
            <person name="Ahrendt S.R."/>
            <person name="Lipzen A."/>
            <person name="Sullivan W."/>
            <person name="Andreopoulos W.B."/>
            <person name="Clum A."/>
            <person name="Lindquist E."/>
            <person name="Daum C."/>
            <person name="Ramamoorthy G.K."/>
            <person name="Gryganskyi A."/>
            <person name="Culley D."/>
            <person name="Magnuson J.K."/>
            <person name="James T.Y."/>
            <person name="O'Malley M.A."/>
            <person name="Stajich J.E."/>
            <person name="Spatafora J.W."/>
            <person name="Visel A."/>
            <person name="Grigoriev I.V."/>
        </authorList>
    </citation>
    <scope>NUCLEOTIDE SEQUENCE [LARGE SCALE GENOMIC DNA]</scope>
    <source>
        <strain evidence="6 7">12-1054</strain>
    </source>
</reference>
<protein>
    <recommendedName>
        <fullName evidence="5">C3H1-type domain-containing protein</fullName>
    </recommendedName>
</protein>
<dbReference type="SUPFAM" id="SSF90229">
    <property type="entry name" value="CCCH zinc finger"/>
    <property type="match status" value="1"/>
</dbReference>
<comment type="caution">
    <text evidence="6">The sequence shown here is derived from an EMBL/GenBank/DDBJ whole genome shotgun (WGS) entry which is preliminary data.</text>
</comment>
<organism evidence="6 7">
    <name type="scientific">Protomyces lactucae-debilis</name>
    <dbReference type="NCBI Taxonomy" id="2754530"/>
    <lineage>
        <taxon>Eukaryota</taxon>
        <taxon>Fungi</taxon>
        <taxon>Dikarya</taxon>
        <taxon>Ascomycota</taxon>
        <taxon>Taphrinomycotina</taxon>
        <taxon>Taphrinomycetes</taxon>
        <taxon>Taphrinales</taxon>
        <taxon>Protomycetaceae</taxon>
        <taxon>Protomyces</taxon>
    </lineage>
</organism>
<evidence type="ECO:0000256" key="2">
    <source>
        <dbReference type="ARBA" id="ARBA00022771"/>
    </source>
</evidence>
<dbReference type="EMBL" id="MCFI01000025">
    <property type="protein sequence ID" value="ORY75769.1"/>
    <property type="molecule type" value="Genomic_DNA"/>
</dbReference>
<gene>
    <name evidence="6" type="ORF">BCR37DRAFT_171578</name>
</gene>
<dbReference type="GO" id="GO:0008270">
    <property type="term" value="F:zinc ion binding"/>
    <property type="evidence" value="ECO:0007669"/>
    <property type="project" value="UniProtKB-KW"/>
</dbReference>
<keyword evidence="1 4" id="KW-0479">Metal-binding</keyword>
<dbReference type="Proteomes" id="UP000193685">
    <property type="component" value="Unassembled WGS sequence"/>
</dbReference>